<organism evidence="1 2">
    <name type="scientific">Erysiphe neolycopersici</name>
    <dbReference type="NCBI Taxonomy" id="212602"/>
    <lineage>
        <taxon>Eukaryota</taxon>
        <taxon>Fungi</taxon>
        <taxon>Dikarya</taxon>
        <taxon>Ascomycota</taxon>
        <taxon>Pezizomycotina</taxon>
        <taxon>Leotiomycetes</taxon>
        <taxon>Erysiphales</taxon>
        <taxon>Erysiphaceae</taxon>
        <taxon>Erysiphe</taxon>
    </lineage>
</organism>
<accession>A0A420HEL8</accession>
<evidence type="ECO:0000313" key="2">
    <source>
        <dbReference type="Proteomes" id="UP000286134"/>
    </source>
</evidence>
<keyword evidence="2" id="KW-1185">Reference proteome</keyword>
<proteinExistence type="predicted"/>
<dbReference type="Proteomes" id="UP000286134">
    <property type="component" value="Unassembled WGS sequence"/>
</dbReference>
<protein>
    <submittedName>
        <fullName evidence="1">Uncharacterized protein</fullName>
    </submittedName>
</protein>
<reference evidence="1 2" key="1">
    <citation type="journal article" date="2018" name="BMC Genomics">
        <title>Comparative genome analyses reveal sequence features reflecting distinct modes of host-adaptation between dicot and monocot powdery mildew.</title>
        <authorList>
            <person name="Wu Y."/>
            <person name="Ma X."/>
            <person name="Pan Z."/>
            <person name="Kale S.D."/>
            <person name="Song Y."/>
            <person name="King H."/>
            <person name="Zhang Q."/>
            <person name="Presley C."/>
            <person name="Deng X."/>
            <person name="Wei C.I."/>
            <person name="Xiao S."/>
        </authorList>
    </citation>
    <scope>NUCLEOTIDE SEQUENCE [LARGE SCALE GENOMIC DNA]</scope>
    <source>
        <strain evidence="1">UMSG2</strain>
    </source>
</reference>
<dbReference type="AlphaFoldDB" id="A0A420HEL8"/>
<comment type="caution">
    <text evidence="1">The sequence shown here is derived from an EMBL/GenBank/DDBJ whole genome shotgun (WGS) entry which is preliminary data.</text>
</comment>
<gene>
    <name evidence="1" type="ORF">OnM2_086064</name>
</gene>
<name>A0A420HEL8_9PEZI</name>
<dbReference type="EMBL" id="MCFK01008664">
    <property type="protein sequence ID" value="RKF55827.1"/>
    <property type="molecule type" value="Genomic_DNA"/>
</dbReference>
<evidence type="ECO:0000313" key="1">
    <source>
        <dbReference type="EMBL" id="RKF55827.1"/>
    </source>
</evidence>
<sequence length="40" mass="4512">MAQDTEKCAAREEKARKEVSFGIIDLEQRIDLGPSPDIHN</sequence>